<accession>M0MP97</accession>
<organism evidence="2 3">
    <name type="scientific">Halobiforma nitratireducens JCM 10879</name>
    <dbReference type="NCBI Taxonomy" id="1227454"/>
    <lineage>
        <taxon>Archaea</taxon>
        <taxon>Methanobacteriati</taxon>
        <taxon>Methanobacteriota</taxon>
        <taxon>Stenosarchaea group</taxon>
        <taxon>Halobacteria</taxon>
        <taxon>Halobacteriales</taxon>
        <taxon>Natrialbaceae</taxon>
        <taxon>Halobiforma</taxon>
    </lineage>
</organism>
<evidence type="ECO:0000256" key="1">
    <source>
        <dbReference type="SAM" id="MobiDB-lite"/>
    </source>
</evidence>
<dbReference type="SUPFAM" id="SSF89392">
    <property type="entry name" value="Prokaryotic lipoproteins and lipoprotein localization factors"/>
    <property type="match status" value="1"/>
</dbReference>
<keyword evidence="3" id="KW-1185">Reference proteome</keyword>
<dbReference type="EMBL" id="AOMA01000002">
    <property type="protein sequence ID" value="EMA47193.1"/>
    <property type="molecule type" value="Genomic_DNA"/>
</dbReference>
<dbReference type="STRING" id="1227454.C446_00100"/>
<dbReference type="PANTHER" id="PTHR37507">
    <property type="entry name" value="SPORULATION PROTEIN YDCC"/>
    <property type="match status" value="1"/>
</dbReference>
<dbReference type="PANTHER" id="PTHR37507:SF2">
    <property type="entry name" value="SPORULATION PROTEIN YDCC"/>
    <property type="match status" value="1"/>
</dbReference>
<dbReference type="InterPro" id="IPR029046">
    <property type="entry name" value="LolA/LolB/LppX"/>
</dbReference>
<dbReference type="eggNOG" id="arCOG02470">
    <property type="taxonomic scope" value="Archaea"/>
</dbReference>
<reference evidence="2 3" key="1">
    <citation type="journal article" date="2014" name="PLoS Genet.">
        <title>Phylogenetically driven sequencing of extremely halophilic archaea reveals strategies for static and dynamic osmo-response.</title>
        <authorList>
            <person name="Becker E.A."/>
            <person name="Seitzer P.M."/>
            <person name="Tritt A."/>
            <person name="Larsen D."/>
            <person name="Krusor M."/>
            <person name="Yao A.I."/>
            <person name="Wu D."/>
            <person name="Madern D."/>
            <person name="Eisen J.A."/>
            <person name="Darling A.E."/>
            <person name="Facciotti M.T."/>
        </authorList>
    </citation>
    <scope>NUCLEOTIDE SEQUENCE [LARGE SCALE GENOMIC DNA]</scope>
    <source>
        <strain evidence="2 3">JCM 10879</strain>
    </source>
</reference>
<sequence>MLTMNVRRAVIVLAVVAILLLVGGYLALELGALETGGEPVDGGPDSDADPDPTALFASAFVHAEDLENVHGERTTELDIEDGPDRETTRTQRVEIVERPYVEYRSEVLDSDESDRIGDIYVSNASVSWWYDPDANTASYYPVDDPFDDEAVRTDRAEHAEHKQDLYDLEYLRTETVADRDAHVLSVEAKNETVAEGLSVLVGDTEFVYALETVDPDDKLVVDEQRLWIDAEYEYPLKEQVVVRDENEADDDDRYLYVMSEQFETVTFNDPSIDGETFAFDPPENTTVTDLSE</sequence>
<proteinExistence type="predicted"/>
<dbReference type="Proteomes" id="UP000011607">
    <property type="component" value="Unassembled WGS sequence"/>
</dbReference>
<gene>
    <name evidence="2" type="ORF">C446_00100</name>
</gene>
<evidence type="ECO:0000313" key="3">
    <source>
        <dbReference type="Proteomes" id="UP000011607"/>
    </source>
</evidence>
<comment type="caution">
    <text evidence="2">The sequence shown here is derived from an EMBL/GenBank/DDBJ whole genome shotgun (WGS) entry which is preliminary data.</text>
</comment>
<feature type="region of interest" description="Disordered" evidence="1">
    <location>
        <begin position="273"/>
        <end position="292"/>
    </location>
</feature>
<evidence type="ECO:0000313" key="2">
    <source>
        <dbReference type="EMBL" id="EMA47193.1"/>
    </source>
</evidence>
<name>M0MP97_9EURY</name>
<protein>
    <submittedName>
        <fullName evidence="2">Outer membrane lipoprotein-sorting protein-like protein</fullName>
    </submittedName>
</protein>
<feature type="compositionally biased region" description="Polar residues" evidence="1">
    <location>
        <begin position="283"/>
        <end position="292"/>
    </location>
</feature>
<dbReference type="InterPro" id="IPR052944">
    <property type="entry name" value="Sporulation_related"/>
</dbReference>
<dbReference type="Gene3D" id="2.50.20.10">
    <property type="entry name" value="Lipoprotein localisation LolA/LolB/LppX"/>
    <property type="match status" value="1"/>
</dbReference>
<keyword evidence="2" id="KW-0449">Lipoprotein</keyword>
<dbReference type="AlphaFoldDB" id="M0MP97"/>